<sequence length="167" mass="17898">MTFAARRATYVAALLACMVLAGWAGTYQLWRWVAGDDVGTALAVFWDLQVESYVNVLTLALALDLTLGLHRGPEGWAFAPRRRTARLATYGVLAALALVCAAEGPLRDVLALPLPDDIARSVAHYARRGLEGVLATMGVLVFLDLVRPAGLTPLWSSPRREPTAAAG</sequence>
<accession>A0AAE9YCJ2</accession>
<evidence type="ECO:0000313" key="2">
    <source>
        <dbReference type="Proteomes" id="UP001216390"/>
    </source>
</evidence>
<dbReference type="AlphaFoldDB" id="A0AAE9YCJ2"/>
<reference evidence="1" key="1">
    <citation type="submission" date="2023-01" db="EMBL/GenBank/DDBJ databases">
        <title>The diversity of Class Acidimicrobiia in South China Sea sediment environments and the proposal of Iamia marina sp. nov., a novel species of the genus Iamia.</title>
        <authorList>
            <person name="He Y."/>
            <person name="Tian X."/>
        </authorList>
    </citation>
    <scope>NUCLEOTIDE SEQUENCE</scope>
    <source>
        <strain evidence="1">DSM 19957</strain>
    </source>
</reference>
<gene>
    <name evidence="1" type="ORF">PO878_07385</name>
</gene>
<dbReference type="EMBL" id="CP116942">
    <property type="protein sequence ID" value="WCO68549.1"/>
    <property type="molecule type" value="Genomic_DNA"/>
</dbReference>
<evidence type="ECO:0000313" key="1">
    <source>
        <dbReference type="EMBL" id="WCO68549.1"/>
    </source>
</evidence>
<dbReference type="RefSeq" id="WP_272738065.1">
    <property type="nucleotide sequence ID" value="NZ_CP116942.1"/>
</dbReference>
<dbReference type="KEGG" id="ima:PO878_07385"/>
<proteinExistence type="predicted"/>
<keyword evidence="2" id="KW-1185">Reference proteome</keyword>
<protein>
    <submittedName>
        <fullName evidence="1">Uncharacterized protein</fullName>
    </submittedName>
</protein>
<dbReference type="Proteomes" id="UP001216390">
    <property type="component" value="Chromosome"/>
</dbReference>
<name>A0AAE9YCJ2_9ACTN</name>
<organism evidence="1 2">
    <name type="scientific">Iamia majanohamensis</name>
    <dbReference type="NCBI Taxonomy" id="467976"/>
    <lineage>
        <taxon>Bacteria</taxon>
        <taxon>Bacillati</taxon>
        <taxon>Actinomycetota</taxon>
        <taxon>Acidimicrobiia</taxon>
        <taxon>Acidimicrobiales</taxon>
        <taxon>Iamiaceae</taxon>
        <taxon>Iamia</taxon>
    </lineage>
</organism>